<dbReference type="SUPFAM" id="SSF47240">
    <property type="entry name" value="Ferritin-like"/>
    <property type="match status" value="1"/>
</dbReference>
<reference evidence="2" key="1">
    <citation type="journal article" date="2020" name="mSystems">
        <title>Genome- and Community-Level Interaction Insights into Carbon Utilization and Element Cycling Functions of Hydrothermarchaeota in Hydrothermal Sediment.</title>
        <authorList>
            <person name="Zhou Z."/>
            <person name="Liu Y."/>
            <person name="Xu W."/>
            <person name="Pan J."/>
            <person name="Luo Z.H."/>
            <person name="Li M."/>
        </authorList>
    </citation>
    <scope>NUCLEOTIDE SEQUENCE [LARGE SCALE GENOMIC DNA]</scope>
    <source>
        <strain evidence="2">HyVt-237</strain>
    </source>
</reference>
<dbReference type="AlphaFoldDB" id="A0A7C0X8R8"/>
<dbReference type="Proteomes" id="UP000885931">
    <property type="component" value="Unassembled WGS sequence"/>
</dbReference>
<evidence type="ECO:0000259" key="1">
    <source>
        <dbReference type="Pfam" id="PF02915"/>
    </source>
</evidence>
<sequence length="215" mass="25106">MPPRAKRRTFSSLWVSLLKGLRRRSSAIWNESRDTGERRNDMPRNEEIIKALKFAIELEKMGLKTYLDLAKKTADDTGKSMFIWLAGEEFEHMRLLEDLLEKEAAHMPIGKLKVEEKKLSELVPRLKGMEKRKSTRRAEAHQIDALKAALEQEKKSRDFYREQAQKAEHPEVKQLFETLAEMEQAHYDLIQAQLDFIRGTGFWFGIPEFSVEGRS</sequence>
<protein>
    <submittedName>
        <fullName evidence="2">Rubrerythrin</fullName>
    </submittedName>
</protein>
<organism evidence="2">
    <name type="scientific">candidate division WOR-3 bacterium</name>
    <dbReference type="NCBI Taxonomy" id="2052148"/>
    <lineage>
        <taxon>Bacteria</taxon>
        <taxon>Bacteria division WOR-3</taxon>
    </lineage>
</organism>
<dbReference type="Gene3D" id="1.20.1260.10">
    <property type="match status" value="1"/>
</dbReference>
<evidence type="ECO:0000313" key="2">
    <source>
        <dbReference type="EMBL" id="HDM89881.1"/>
    </source>
</evidence>
<dbReference type="PANTHER" id="PTHR33531">
    <property type="entry name" value="RUBRERYTHRIN SUBFAMILY"/>
    <property type="match status" value="1"/>
</dbReference>
<dbReference type="PANTHER" id="PTHR33531:SF10">
    <property type="entry name" value="BLR7895 PROTEIN"/>
    <property type="match status" value="1"/>
</dbReference>
<comment type="caution">
    <text evidence="2">The sequence shown here is derived from an EMBL/GenBank/DDBJ whole genome shotgun (WGS) entry which is preliminary data.</text>
</comment>
<name>A0A7C0X8R8_UNCW3</name>
<dbReference type="GO" id="GO:0046872">
    <property type="term" value="F:metal ion binding"/>
    <property type="evidence" value="ECO:0007669"/>
    <property type="project" value="InterPro"/>
</dbReference>
<dbReference type="InterPro" id="IPR003251">
    <property type="entry name" value="Rr_diiron-bd_dom"/>
</dbReference>
<dbReference type="Pfam" id="PF02915">
    <property type="entry name" value="Rubrerythrin"/>
    <property type="match status" value="1"/>
</dbReference>
<dbReference type="InterPro" id="IPR012347">
    <property type="entry name" value="Ferritin-like"/>
</dbReference>
<feature type="domain" description="Rubrerythrin diiron-binding" evidence="1">
    <location>
        <begin position="51"/>
        <end position="192"/>
    </location>
</feature>
<proteinExistence type="predicted"/>
<dbReference type="EMBL" id="DRBW01000057">
    <property type="protein sequence ID" value="HDM89881.1"/>
    <property type="molecule type" value="Genomic_DNA"/>
</dbReference>
<accession>A0A7C0X8R8</accession>
<gene>
    <name evidence="2" type="ORF">ENG67_01565</name>
</gene>
<dbReference type="GO" id="GO:0016491">
    <property type="term" value="F:oxidoreductase activity"/>
    <property type="evidence" value="ECO:0007669"/>
    <property type="project" value="InterPro"/>
</dbReference>
<dbReference type="InterPro" id="IPR009078">
    <property type="entry name" value="Ferritin-like_SF"/>
</dbReference>
<dbReference type="CDD" id="cd01045">
    <property type="entry name" value="Ferritin_like_AB"/>
    <property type="match status" value="1"/>
</dbReference>